<reference evidence="2 3" key="1">
    <citation type="submission" date="2021-12" db="EMBL/GenBank/DDBJ databases">
        <title>Siccirubricoccus leaddurans sp. nov., a high concentration Zn2+ tolerance bacterium.</title>
        <authorList>
            <person name="Cao Y."/>
        </authorList>
    </citation>
    <scope>NUCLEOTIDE SEQUENCE [LARGE SCALE GENOMIC DNA]</scope>
    <source>
        <strain evidence="2 3">KC 17139</strain>
    </source>
</reference>
<proteinExistence type="predicted"/>
<evidence type="ECO:0000313" key="2">
    <source>
        <dbReference type="EMBL" id="MCO6416669.1"/>
    </source>
</evidence>
<keyword evidence="1" id="KW-0472">Membrane</keyword>
<evidence type="ECO:0000256" key="1">
    <source>
        <dbReference type="SAM" id="Phobius"/>
    </source>
</evidence>
<dbReference type="Proteomes" id="UP001523392">
    <property type="component" value="Unassembled WGS sequence"/>
</dbReference>
<keyword evidence="1" id="KW-0812">Transmembrane</keyword>
<name>A0ABT1D636_9PROT</name>
<accession>A0ABT1D636</accession>
<dbReference type="RefSeq" id="WP_252953289.1">
    <property type="nucleotide sequence ID" value="NZ_JAFIRR010000064.1"/>
</dbReference>
<keyword evidence="3" id="KW-1185">Reference proteome</keyword>
<gene>
    <name evidence="2" type="ORF">JYK14_10925</name>
</gene>
<keyword evidence="1" id="KW-1133">Transmembrane helix</keyword>
<organism evidence="2 3">
    <name type="scientific">Siccirubricoccus soli</name>
    <dbReference type="NCBI Taxonomy" id="2899147"/>
    <lineage>
        <taxon>Bacteria</taxon>
        <taxon>Pseudomonadati</taxon>
        <taxon>Pseudomonadota</taxon>
        <taxon>Alphaproteobacteria</taxon>
        <taxon>Acetobacterales</taxon>
        <taxon>Roseomonadaceae</taxon>
        <taxon>Siccirubricoccus</taxon>
    </lineage>
</organism>
<protein>
    <submittedName>
        <fullName evidence="2">Uncharacterized protein</fullName>
    </submittedName>
</protein>
<sequence length="56" mass="5758">MPLFDLPPLELNEVIAWALIAGGFAYWAARTLGPSAAAVTAALVALAVKSALFEAS</sequence>
<feature type="transmembrane region" description="Helical" evidence="1">
    <location>
        <begin position="35"/>
        <end position="53"/>
    </location>
</feature>
<dbReference type="EMBL" id="JAFIRR010000064">
    <property type="protein sequence ID" value="MCO6416669.1"/>
    <property type="molecule type" value="Genomic_DNA"/>
</dbReference>
<evidence type="ECO:0000313" key="3">
    <source>
        <dbReference type="Proteomes" id="UP001523392"/>
    </source>
</evidence>
<comment type="caution">
    <text evidence="2">The sequence shown here is derived from an EMBL/GenBank/DDBJ whole genome shotgun (WGS) entry which is preliminary data.</text>
</comment>